<dbReference type="GO" id="GO:0008270">
    <property type="term" value="F:zinc ion binding"/>
    <property type="evidence" value="ECO:0007669"/>
    <property type="project" value="UniProtKB-KW"/>
</dbReference>
<name>A0AAV9ACV0_ACOGR</name>
<keyword evidence="5" id="KW-0175">Coiled coil</keyword>
<evidence type="ECO:0000313" key="8">
    <source>
        <dbReference type="EMBL" id="KAK1261775.1"/>
    </source>
</evidence>
<dbReference type="InterPro" id="IPR010666">
    <property type="entry name" value="Znf_GRF"/>
</dbReference>
<keyword evidence="9" id="KW-1185">Reference proteome</keyword>
<evidence type="ECO:0000256" key="1">
    <source>
        <dbReference type="ARBA" id="ARBA00022723"/>
    </source>
</evidence>
<keyword evidence="1" id="KW-0479">Metal-binding</keyword>
<evidence type="ECO:0000256" key="3">
    <source>
        <dbReference type="ARBA" id="ARBA00022833"/>
    </source>
</evidence>
<keyword evidence="6" id="KW-0812">Transmembrane</keyword>
<organism evidence="8 9">
    <name type="scientific">Acorus gramineus</name>
    <name type="common">Dwarf sweet flag</name>
    <dbReference type="NCBI Taxonomy" id="55184"/>
    <lineage>
        <taxon>Eukaryota</taxon>
        <taxon>Viridiplantae</taxon>
        <taxon>Streptophyta</taxon>
        <taxon>Embryophyta</taxon>
        <taxon>Tracheophyta</taxon>
        <taxon>Spermatophyta</taxon>
        <taxon>Magnoliopsida</taxon>
        <taxon>Liliopsida</taxon>
        <taxon>Acoraceae</taxon>
        <taxon>Acorus</taxon>
    </lineage>
</organism>
<gene>
    <name evidence="8" type="ORF">QJS04_geneDACA000998</name>
</gene>
<dbReference type="PANTHER" id="PTHR33248">
    <property type="entry name" value="ZINC ION-BINDING PROTEIN"/>
    <property type="match status" value="1"/>
</dbReference>
<keyword evidence="2 4" id="KW-0863">Zinc-finger</keyword>
<keyword evidence="3" id="KW-0862">Zinc</keyword>
<protein>
    <recommendedName>
        <fullName evidence="7">GRF-type domain-containing protein</fullName>
    </recommendedName>
</protein>
<accession>A0AAV9ACV0</accession>
<evidence type="ECO:0000256" key="4">
    <source>
        <dbReference type="PROSITE-ProRule" id="PRU01343"/>
    </source>
</evidence>
<evidence type="ECO:0000259" key="7">
    <source>
        <dbReference type="PROSITE" id="PS51999"/>
    </source>
</evidence>
<keyword evidence="6" id="KW-1133">Transmembrane helix</keyword>
<evidence type="ECO:0000256" key="5">
    <source>
        <dbReference type="SAM" id="Coils"/>
    </source>
</evidence>
<evidence type="ECO:0000313" key="9">
    <source>
        <dbReference type="Proteomes" id="UP001179952"/>
    </source>
</evidence>
<dbReference type="AlphaFoldDB" id="A0AAV9ACV0"/>
<proteinExistence type="predicted"/>
<sequence>MIFKVKSYPKRSDSLTESSFFCSKMSSSTQTSSLQSKTQPNPPCHCGLPCKEWTSTKEASKGKKFYKCLHWGKPDDCKFFGWVEDFHHDSIDVVHLQESFKVKMKAMEEKLLSVEENLLDVKEKLMCMEDQLSNFNGSIIMYLRIVICVLIIHLFI</sequence>
<comment type="caution">
    <text evidence="8">The sequence shown here is derived from an EMBL/GenBank/DDBJ whole genome shotgun (WGS) entry which is preliminary data.</text>
</comment>
<dbReference type="Proteomes" id="UP001179952">
    <property type="component" value="Unassembled WGS sequence"/>
</dbReference>
<keyword evidence="6" id="KW-0472">Membrane</keyword>
<dbReference type="EMBL" id="JAUJYN010000010">
    <property type="protein sequence ID" value="KAK1261775.1"/>
    <property type="molecule type" value="Genomic_DNA"/>
</dbReference>
<reference evidence="8" key="2">
    <citation type="submission" date="2023-06" db="EMBL/GenBank/DDBJ databases">
        <authorList>
            <person name="Ma L."/>
            <person name="Liu K.-W."/>
            <person name="Li Z."/>
            <person name="Hsiao Y.-Y."/>
            <person name="Qi Y."/>
            <person name="Fu T."/>
            <person name="Tang G."/>
            <person name="Zhang D."/>
            <person name="Sun W.-H."/>
            <person name="Liu D.-K."/>
            <person name="Li Y."/>
            <person name="Chen G.-Z."/>
            <person name="Liu X.-D."/>
            <person name="Liao X.-Y."/>
            <person name="Jiang Y.-T."/>
            <person name="Yu X."/>
            <person name="Hao Y."/>
            <person name="Huang J."/>
            <person name="Zhao X.-W."/>
            <person name="Ke S."/>
            <person name="Chen Y.-Y."/>
            <person name="Wu W.-L."/>
            <person name="Hsu J.-L."/>
            <person name="Lin Y.-F."/>
            <person name="Huang M.-D."/>
            <person name="Li C.-Y."/>
            <person name="Huang L."/>
            <person name="Wang Z.-W."/>
            <person name="Zhao X."/>
            <person name="Zhong W.-Y."/>
            <person name="Peng D.-H."/>
            <person name="Ahmad S."/>
            <person name="Lan S."/>
            <person name="Zhang J.-S."/>
            <person name="Tsai W.-C."/>
            <person name="Van De Peer Y."/>
            <person name="Liu Z.-J."/>
        </authorList>
    </citation>
    <scope>NUCLEOTIDE SEQUENCE</scope>
    <source>
        <strain evidence="8">SCP</strain>
        <tissue evidence="8">Leaves</tissue>
    </source>
</reference>
<evidence type="ECO:0000256" key="2">
    <source>
        <dbReference type="ARBA" id="ARBA00022771"/>
    </source>
</evidence>
<feature type="domain" description="GRF-type" evidence="7">
    <location>
        <begin position="44"/>
        <end position="86"/>
    </location>
</feature>
<feature type="coiled-coil region" evidence="5">
    <location>
        <begin position="97"/>
        <end position="131"/>
    </location>
</feature>
<feature type="transmembrane region" description="Helical" evidence="6">
    <location>
        <begin position="132"/>
        <end position="155"/>
    </location>
</feature>
<evidence type="ECO:0000256" key="6">
    <source>
        <dbReference type="SAM" id="Phobius"/>
    </source>
</evidence>
<dbReference type="PROSITE" id="PS51999">
    <property type="entry name" value="ZF_GRF"/>
    <property type="match status" value="1"/>
</dbReference>
<reference evidence="8" key="1">
    <citation type="journal article" date="2023" name="Nat. Commun.">
        <title>Diploid and tetraploid genomes of Acorus and the evolution of monocots.</title>
        <authorList>
            <person name="Ma L."/>
            <person name="Liu K.W."/>
            <person name="Li Z."/>
            <person name="Hsiao Y.Y."/>
            <person name="Qi Y."/>
            <person name="Fu T."/>
            <person name="Tang G.D."/>
            <person name="Zhang D."/>
            <person name="Sun W.H."/>
            <person name="Liu D.K."/>
            <person name="Li Y."/>
            <person name="Chen G.Z."/>
            <person name="Liu X.D."/>
            <person name="Liao X.Y."/>
            <person name="Jiang Y.T."/>
            <person name="Yu X."/>
            <person name="Hao Y."/>
            <person name="Huang J."/>
            <person name="Zhao X.W."/>
            <person name="Ke S."/>
            <person name="Chen Y.Y."/>
            <person name="Wu W.L."/>
            <person name="Hsu J.L."/>
            <person name="Lin Y.F."/>
            <person name="Huang M.D."/>
            <person name="Li C.Y."/>
            <person name="Huang L."/>
            <person name="Wang Z.W."/>
            <person name="Zhao X."/>
            <person name="Zhong W.Y."/>
            <person name="Peng D.H."/>
            <person name="Ahmad S."/>
            <person name="Lan S."/>
            <person name="Zhang J.S."/>
            <person name="Tsai W.C."/>
            <person name="Van de Peer Y."/>
            <person name="Liu Z.J."/>
        </authorList>
    </citation>
    <scope>NUCLEOTIDE SEQUENCE</scope>
    <source>
        <strain evidence="8">SCP</strain>
    </source>
</reference>